<dbReference type="Proteomes" id="UP001239169">
    <property type="component" value="Plasmid unnamed4"/>
</dbReference>
<keyword evidence="2" id="KW-1185">Reference proteome</keyword>
<sequence>MNILEEAENLRRLAEEAAKKRGITFQEAWNEAIEIFKNRNKLK</sequence>
<geneLocation type="plasmid" evidence="1 2">
    <name>unnamed4</name>
</geneLocation>
<gene>
    <name evidence="1" type="ORF">QJS64_20315</name>
</gene>
<evidence type="ECO:0000313" key="1">
    <source>
        <dbReference type="EMBL" id="WGX77558.1"/>
    </source>
</evidence>
<protein>
    <submittedName>
        <fullName evidence="1">Uncharacterized protein</fullName>
    </submittedName>
</protein>
<organism evidence="1 2">
    <name type="scientific">Paraclostridium bifermentans</name>
    <name type="common">Clostridium bifermentans</name>
    <dbReference type="NCBI Taxonomy" id="1490"/>
    <lineage>
        <taxon>Bacteria</taxon>
        <taxon>Bacillati</taxon>
        <taxon>Bacillota</taxon>
        <taxon>Clostridia</taxon>
        <taxon>Peptostreptococcales</taxon>
        <taxon>Peptostreptococcaceae</taxon>
        <taxon>Paraclostridium</taxon>
    </lineage>
</organism>
<accession>A0ABY8R8Y0</accession>
<proteinExistence type="predicted"/>
<reference evidence="1 2" key="1">
    <citation type="submission" date="2023-04" db="EMBL/GenBank/DDBJ databases">
        <title>Bacteria Genome Submission.</title>
        <authorList>
            <person name="Isaac P."/>
        </authorList>
    </citation>
    <scope>NUCLEOTIDE SEQUENCE [LARGE SCALE GENOMIC DNA]</scope>
    <source>
        <strain evidence="1 2">SampleS7P1</strain>
        <plasmid evidence="1 2">unnamed4</plasmid>
    </source>
</reference>
<evidence type="ECO:0000313" key="2">
    <source>
        <dbReference type="Proteomes" id="UP001239169"/>
    </source>
</evidence>
<keyword evidence="1" id="KW-0614">Plasmid</keyword>
<name>A0ABY8R8Y0_PARBF</name>
<dbReference type="EMBL" id="CP124689">
    <property type="protein sequence ID" value="WGX77558.1"/>
    <property type="molecule type" value="Genomic_DNA"/>
</dbReference>